<feature type="transmembrane region" description="Helical" evidence="2">
    <location>
        <begin position="286"/>
        <end position="310"/>
    </location>
</feature>
<feature type="transmembrane region" description="Helical" evidence="2">
    <location>
        <begin position="316"/>
        <end position="342"/>
    </location>
</feature>
<keyword evidence="2" id="KW-1133">Transmembrane helix</keyword>
<dbReference type="EMBL" id="CAKMRJ010005412">
    <property type="protein sequence ID" value="CAH1440979.1"/>
    <property type="molecule type" value="Genomic_DNA"/>
</dbReference>
<keyword evidence="5" id="KW-1185">Reference proteome</keyword>
<dbReference type="InterPro" id="IPR042201">
    <property type="entry name" value="FH2_Formin_sf"/>
</dbReference>
<evidence type="ECO:0000313" key="4">
    <source>
        <dbReference type="EMBL" id="CAH1440979.1"/>
    </source>
</evidence>
<gene>
    <name evidence="4" type="ORF">LVIROSA_LOCUS27081</name>
</gene>
<dbReference type="SUPFAM" id="SSF101447">
    <property type="entry name" value="Formin homology 2 domain (FH2 domain)"/>
    <property type="match status" value="1"/>
</dbReference>
<proteinExistence type="inferred from homology"/>
<dbReference type="PANTHER" id="PTHR45733">
    <property type="entry name" value="FORMIN-J"/>
    <property type="match status" value="1"/>
</dbReference>
<dbReference type="AlphaFoldDB" id="A0AAU9NTF5"/>
<dbReference type="InterPro" id="IPR051144">
    <property type="entry name" value="Formin_homology_domain"/>
</dbReference>
<keyword evidence="2" id="KW-0812">Transmembrane</keyword>
<comment type="similarity">
    <text evidence="1">Belongs to the formin-like family. Class-II subfamily.</text>
</comment>
<protein>
    <recommendedName>
        <fullName evidence="3">FH2 domain-containing protein</fullName>
    </recommendedName>
</protein>
<evidence type="ECO:0000256" key="2">
    <source>
        <dbReference type="SAM" id="Phobius"/>
    </source>
</evidence>
<dbReference type="Pfam" id="PF02181">
    <property type="entry name" value="FH2"/>
    <property type="match status" value="1"/>
</dbReference>
<reference evidence="4 5" key="1">
    <citation type="submission" date="2022-01" db="EMBL/GenBank/DDBJ databases">
        <authorList>
            <person name="Xiong W."/>
            <person name="Schranz E."/>
        </authorList>
    </citation>
    <scope>NUCLEOTIDE SEQUENCE [LARGE SCALE GENOMIC DNA]</scope>
</reference>
<feature type="transmembrane region" description="Helical" evidence="2">
    <location>
        <begin position="252"/>
        <end position="274"/>
    </location>
</feature>
<dbReference type="Proteomes" id="UP001157418">
    <property type="component" value="Unassembled WGS sequence"/>
</dbReference>
<comment type="caution">
    <text evidence="4">The sequence shown here is derived from an EMBL/GenBank/DDBJ whole genome shotgun (WGS) entry which is preliminary data.</text>
</comment>
<dbReference type="InterPro" id="IPR015425">
    <property type="entry name" value="FH2_Formin"/>
</dbReference>
<accession>A0AAU9NTF5</accession>
<feature type="domain" description="FH2" evidence="3">
    <location>
        <begin position="73"/>
        <end position="162"/>
    </location>
</feature>
<dbReference type="PANTHER" id="PTHR45733:SF16">
    <property type="entry name" value="FORMIN-LIKE PROTEIN"/>
    <property type="match status" value="1"/>
</dbReference>
<name>A0AAU9NTF5_9ASTR</name>
<evidence type="ECO:0000256" key="1">
    <source>
        <dbReference type="ARBA" id="ARBA00006468"/>
    </source>
</evidence>
<organism evidence="4 5">
    <name type="scientific">Lactuca virosa</name>
    <dbReference type="NCBI Taxonomy" id="75947"/>
    <lineage>
        <taxon>Eukaryota</taxon>
        <taxon>Viridiplantae</taxon>
        <taxon>Streptophyta</taxon>
        <taxon>Embryophyta</taxon>
        <taxon>Tracheophyta</taxon>
        <taxon>Spermatophyta</taxon>
        <taxon>Magnoliopsida</taxon>
        <taxon>eudicotyledons</taxon>
        <taxon>Gunneridae</taxon>
        <taxon>Pentapetalae</taxon>
        <taxon>asterids</taxon>
        <taxon>campanulids</taxon>
        <taxon>Asterales</taxon>
        <taxon>Asteraceae</taxon>
        <taxon>Cichorioideae</taxon>
        <taxon>Cichorieae</taxon>
        <taxon>Lactucinae</taxon>
        <taxon>Lactuca</taxon>
    </lineage>
</organism>
<keyword evidence="2" id="KW-0472">Membrane</keyword>
<evidence type="ECO:0000259" key="3">
    <source>
        <dbReference type="Pfam" id="PF02181"/>
    </source>
</evidence>
<sequence>MSELETLFSASNPNSDKTLKTKCKAANGPEKVQLIEHRRAYYSEVMLSKVKTPLPELMEHVLNLDELAMNIEQAYQGEPEMLGKCEQFFLELMKVPRSEAKLVVFSYKIQFSAHFTELREKLSIVYLSVEQLVSSVKLRRVMQTILSLGNALNQGTTRAFDFHSSWVVPTTVLISGWSIMVNTNVQRSNPKREISEDQYANIKSMLPTNTMSPYIAGKIHRTLWESTFCGSIKASADPATALRNVYCLLRPLVIWLLLPLVLGATLPLVLWLFLRLVFGLLHPLVMWILLPLMFGLLCPLVDWMLLPLMFGLLCPLVVWLLLPLLFGMLRQLVLWLMLPLVFGRLRRFLFCRFCPTP</sequence>
<evidence type="ECO:0000313" key="5">
    <source>
        <dbReference type="Proteomes" id="UP001157418"/>
    </source>
</evidence>
<dbReference type="Gene3D" id="1.20.58.2220">
    <property type="entry name" value="Formin, FH2 domain"/>
    <property type="match status" value="1"/>
</dbReference>